<feature type="compositionally biased region" description="Basic and acidic residues" evidence="1">
    <location>
        <begin position="19"/>
        <end position="29"/>
    </location>
</feature>
<evidence type="ECO:0000256" key="1">
    <source>
        <dbReference type="SAM" id="MobiDB-lite"/>
    </source>
</evidence>
<dbReference type="AlphaFoldDB" id="A0A833ZDN3"/>
<reference evidence="2 3" key="1">
    <citation type="journal article" date="2020" name="Nature">
        <title>Six reference-quality genomes reveal evolution of bat adaptations.</title>
        <authorList>
            <person name="Jebb D."/>
            <person name="Huang Z."/>
            <person name="Pippel M."/>
            <person name="Hughes G.M."/>
            <person name="Lavrichenko K."/>
            <person name="Devanna P."/>
            <person name="Winkler S."/>
            <person name="Jermiin L.S."/>
            <person name="Skirmuntt E.C."/>
            <person name="Katzourakis A."/>
            <person name="Burkitt-Gray L."/>
            <person name="Ray D.A."/>
            <person name="Sullivan K.A.M."/>
            <person name="Roscito J.G."/>
            <person name="Kirilenko B.M."/>
            <person name="Davalos L.M."/>
            <person name="Corthals A.P."/>
            <person name="Power M.L."/>
            <person name="Jones G."/>
            <person name="Ransome R.D."/>
            <person name="Dechmann D.K.N."/>
            <person name="Locatelli A.G."/>
            <person name="Puechmaille S.J."/>
            <person name="Fedrigo O."/>
            <person name="Jarvis E.D."/>
            <person name="Hiller M."/>
            <person name="Vernes S.C."/>
            <person name="Myers E.W."/>
            <person name="Teeling E.C."/>
        </authorList>
    </citation>
    <scope>NUCLEOTIDE SEQUENCE [LARGE SCALE GENOMIC DNA]</scope>
    <source>
        <strain evidence="2">Bat1K_MPI-CBG_1</strain>
    </source>
</reference>
<feature type="region of interest" description="Disordered" evidence="1">
    <location>
        <begin position="1"/>
        <end position="33"/>
    </location>
</feature>
<sequence length="124" mass="13759">MLRFSARSSPNATVPGHAPPERVTPDDSPAHLALINPDAAPAVPQPIGTSPYLHTTLNVSKQRHSRKLTFGFIVPRTLQMEDLVNTCRTQVPHLPRLLPFPTLKSWVAVITLKGVPTPRFQKDW</sequence>
<proteinExistence type="predicted"/>
<evidence type="ECO:0000313" key="2">
    <source>
        <dbReference type="EMBL" id="KAF6090893.1"/>
    </source>
</evidence>
<dbReference type="Proteomes" id="UP000664940">
    <property type="component" value="Unassembled WGS sequence"/>
</dbReference>
<name>A0A833ZDN3_9CHIR</name>
<gene>
    <name evidence="2" type="ORF">HJG60_012255</name>
</gene>
<evidence type="ECO:0000313" key="3">
    <source>
        <dbReference type="Proteomes" id="UP000664940"/>
    </source>
</evidence>
<organism evidence="2 3">
    <name type="scientific">Phyllostomus discolor</name>
    <name type="common">pale spear-nosed bat</name>
    <dbReference type="NCBI Taxonomy" id="89673"/>
    <lineage>
        <taxon>Eukaryota</taxon>
        <taxon>Metazoa</taxon>
        <taxon>Chordata</taxon>
        <taxon>Craniata</taxon>
        <taxon>Vertebrata</taxon>
        <taxon>Euteleostomi</taxon>
        <taxon>Mammalia</taxon>
        <taxon>Eutheria</taxon>
        <taxon>Laurasiatheria</taxon>
        <taxon>Chiroptera</taxon>
        <taxon>Yangochiroptera</taxon>
        <taxon>Phyllostomidae</taxon>
        <taxon>Phyllostominae</taxon>
        <taxon>Phyllostomus</taxon>
    </lineage>
</organism>
<dbReference type="EMBL" id="JABVXQ010000009">
    <property type="protein sequence ID" value="KAF6090893.1"/>
    <property type="molecule type" value="Genomic_DNA"/>
</dbReference>
<accession>A0A833ZDN3</accession>
<comment type="caution">
    <text evidence="2">The sequence shown here is derived from an EMBL/GenBank/DDBJ whole genome shotgun (WGS) entry which is preliminary data.</text>
</comment>
<feature type="compositionally biased region" description="Polar residues" evidence="1">
    <location>
        <begin position="1"/>
        <end position="12"/>
    </location>
</feature>
<protein>
    <submittedName>
        <fullName evidence="2">Uncharacterized protein</fullName>
    </submittedName>
</protein>